<dbReference type="EMBL" id="CP155447">
    <property type="protein sequence ID" value="XBH02105.1"/>
    <property type="molecule type" value="Genomic_DNA"/>
</dbReference>
<reference evidence="2" key="1">
    <citation type="submission" date="2024-05" db="EMBL/GenBank/DDBJ databases">
        <title>Planctomycetes of the genus Singulisphaera possess chitinolytic capabilities.</title>
        <authorList>
            <person name="Ivanova A."/>
        </authorList>
    </citation>
    <scope>NUCLEOTIDE SEQUENCE</scope>
    <source>
        <strain evidence="2">Ch08T</strain>
    </source>
</reference>
<dbReference type="InterPro" id="IPR036514">
    <property type="entry name" value="SGNH_hydro_sf"/>
</dbReference>
<protein>
    <submittedName>
        <fullName evidence="2">GDSL-type esterase/lipase family protein</fullName>
    </submittedName>
</protein>
<name>A0AAU7CAF1_9BACT</name>
<dbReference type="SUPFAM" id="SSF52266">
    <property type="entry name" value="SGNH hydrolase"/>
    <property type="match status" value="1"/>
</dbReference>
<dbReference type="InterPro" id="IPR051532">
    <property type="entry name" value="Ester_Hydrolysis_Enzymes"/>
</dbReference>
<accession>A0AAU7CAF1</accession>
<organism evidence="2">
    <name type="scientific">Singulisphaera sp. Ch08</name>
    <dbReference type="NCBI Taxonomy" id="3120278"/>
    <lineage>
        <taxon>Bacteria</taxon>
        <taxon>Pseudomonadati</taxon>
        <taxon>Planctomycetota</taxon>
        <taxon>Planctomycetia</taxon>
        <taxon>Isosphaerales</taxon>
        <taxon>Isosphaeraceae</taxon>
        <taxon>Singulisphaera</taxon>
    </lineage>
</organism>
<evidence type="ECO:0000259" key="1">
    <source>
        <dbReference type="Pfam" id="PF13472"/>
    </source>
</evidence>
<dbReference type="InterPro" id="IPR013830">
    <property type="entry name" value="SGNH_hydro"/>
</dbReference>
<dbReference type="RefSeq" id="WP_406694848.1">
    <property type="nucleotide sequence ID" value="NZ_CP155447.1"/>
</dbReference>
<feature type="domain" description="SGNH hydrolase-type esterase" evidence="1">
    <location>
        <begin position="36"/>
        <end position="217"/>
    </location>
</feature>
<evidence type="ECO:0000313" key="2">
    <source>
        <dbReference type="EMBL" id="XBH02105.1"/>
    </source>
</evidence>
<dbReference type="Gene3D" id="3.40.50.1110">
    <property type="entry name" value="SGNH hydrolase"/>
    <property type="match status" value="1"/>
</dbReference>
<dbReference type="Pfam" id="PF13472">
    <property type="entry name" value="Lipase_GDSL_2"/>
    <property type="match status" value="1"/>
</dbReference>
<proteinExistence type="predicted"/>
<dbReference type="PANTHER" id="PTHR30383:SF5">
    <property type="entry name" value="SGNH HYDROLASE-TYPE ESTERASE DOMAIN-CONTAINING PROTEIN"/>
    <property type="match status" value="1"/>
</dbReference>
<gene>
    <name evidence="2" type="ORF">V5E97_27775</name>
</gene>
<dbReference type="AlphaFoldDB" id="A0AAU7CAF1"/>
<dbReference type="PANTHER" id="PTHR30383">
    <property type="entry name" value="THIOESTERASE 1/PROTEASE 1/LYSOPHOSPHOLIPASE L1"/>
    <property type="match status" value="1"/>
</dbReference>
<sequence>MRWVRRIALLALITAAVSSREVRAEYALRDGDTVVFLGDSITAARTYGKIVERYTLLRFPDRKVRFHNAGWGGDTAVGGLARLDRDVFAQHATVLIVAYGINDIGWGGRADEEHKAAYLNAVRTIVERCKAKQVRVFIGSAAVTAADPDQSETDFLQRMCDDGMDIARSLGEGAIDIHRTMRLIQKKVKAANARAKDEKEKSTLHAADGIHLNDLGQLAMAYAIIKGLGAPADVSSVTLDARTPALLHAKDCTVSNLKGDATRLEFDRLDEGLPINFGVFGALSFRFIPIPEELNRYMLSVRDLPAGRYLVEADGRGIGTYTAEQLTRGVNIASATTDPWEPGGPWDAQAALLLQVTDARDQIAQSRRLAGRYLPDRPNRVEIEERADGINSELEELQRRIARPTAYHFVVRPAAAAAAAEPGLAK</sequence>
<dbReference type="GO" id="GO:0004622">
    <property type="term" value="F:phosphatidylcholine lysophospholipase activity"/>
    <property type="evidence" value="ECO:0007669"/>
    <property type="project" value="TreeGrafter"/>
</dbReference>